<evidence type="ECO:0008006" key="4">
    <source>
        <dbReference type="Google" id="ProtNLM"/>
    </source>
</evidence>
<dbReference type="RefSeq" id="WP_073364757.1">
    <property type="nucleotide sequence ID" value="NZ_FQVQ01000016.1"/>
</dbReference>
<dbReference type="InterPro" id="IPR002816">
    <property type="entry name" value="TraB/PrgY/GumN_fam"/>
</dbReference>
<evidence type="ECO:0000256" key="1">
    <source>
        <dbReference type="SAM" id="SignalP"/>
    </source>
</evidence>
<feature type="chain" id="PRO_5012793302" description="TraB family protein" evidence="1">
    <location>
        <begin position="19"/>
        <end position="283"/>
    </location>
</feature>
<proteinExistence type="predicted"/>
<protein>
    <recommendedName>
        <fullName evidence="4">TraB family protein</fullName>
    </recommendedName>
</protein>
<dbReference type="Pfam" id="PF01963">
    <property type="entry name" value="TraB_PrgY_gumN"/>
    <property type="match status" value="1"/>
</dbReference>
<dbReference type="AlphaFoldDB" id="A0A1M5DQD1"/>
<feature type="signal peptide" evidence="1">
    <location>
        <begin position="1"/>
        <end position="18"/>
    </location>
</feature>
<dbReference type="OrthoDB" id="9798714at2"/>
<organism evidence="2 3">
    <name type="scientific">Flavobacterium fontis</name>
    <dbReference type="NCBI Taxonomy" id="1124188"/>
    <lineage>
        <taxon>Bacteria</taxon>
        <taxon>Pseudomonadati</taxon>
        <taxon>Bacteroidota</taxon>
        <taxon>Flavobacteriia</taxon>
        <taxon>Flavobacteriales</taxon>
        <taxon>Flavobacteriaceae</taxon>
        <taxon>Flavobacterium</taxon>
    </lineage>
</organism>
<dbReference type="STRING" id="1124188.SAMN05444377_1165"/>
<dbReference type="PANTHER" id="PTHR40590">
    <property type="entry name" value="CYTOPLASMIC PROTEIN-RELATED"/>
    <property type="match status" value="1"/>
</dbReference>
<accession>A0A1M5DQD1</accession>
<dbReference type="Proteomes" id="UP000184147">
    <property type="component" value="Unassembled WGS sequence"/>
</dbReference>
<reference evidence="2 3" key="1">
    <citation type="submission" date="2016-11" db="EMBL/GenBank/DDBJ databases">
        <authorList>
            <person name="Jaros S."/>
            <person name="Januszkiewicz K."/>
            <person name="Wedrychowicz H."/>
        </authorList>
    </citation>
    <scope>NUCLEOTIDE SEQUENCE [LARGE SCALE GENOMIC DNA]</scope>
    <source>
        <strain evidence="2 3">DSM 25660</strain>
    </source>
</reference>
<dbReference type="CDD" id="cd14789">
    <property type="entry name" value="Tiki"/>
    <property type="match status" value="1"/>
</dbReference>
<keyword evidence="1" id="KW-0732">Signal</keyword>
<gene>
    <name evidence="2" type="ORF">SAMN05444377_1165</name>
</gene>
<name>A0A1M5DQD1_9FLAO</name>
<dbReference type="PANTHER" id="PTHR40590:SF1">
    <property type="entry name" value="CYTOPLASMIC PROTEIN"/>
    <property type="match status" value="1"/>
</dbReference>
<evidence type="ECO:0000313" key="2">
    <source>
        <dbReference type="EMBL" id="SHF69197.1"/>
    </source>
</evidence>
<sequence>MKKFALLLGLLCSVWNYAQTPKTLLWKVSGNGLTQPSYVFGTIHITCDATLKPKVLDALEKTQQVCLELDMDDPSLQMVMMAGINMKNGQRLDSLLSAKDFATVDAFLKKHLGYSAKMVNTMKPFMVTAMLYPKMLTCPMQSVEQELMKVAKSQNEAIIGLEKVLEQMAVFDAIPYKEQAQELVKLAEKGIEFNGSETEKMLACYAKEDLDALMELFKSSETQFYAQFEEELLNKRNRNWQSRLPKIMAEKPTFIGVGAAHLPGKEGVLQLLKDLGYTVEPVL</sequence>
<dbReference type="EMBL" id="FQVQ01000016">
    <property type="protein sequence ID" value="SHF69197.1"/>
    <property type="molecule type" value="Genomic_DNA"/>
</dbReference>
<dbReference type="InterPro" id="IPR047111">
    <property type="entry name" value="YbaP-like"/>
</dbReference>
<keyword evidence="3" id="KW-1185">Reference proteome</keyword>
<evidence type="ECO:0000313" key="3">
    <source>
        <dbReference type="Proteomes" id="UP000184147"/>
    </source>
</evidence>